<proteinExistence type="predicted"/>
<feature type="transmembrane region" description="Helical" evidence="1">
    <location>
        <begin position="33"/>
        <end position="53"/>
    </location>
</feature>
<feature type="transmembrane region" description="Helical" evidence="1">
    <location>
        <begin position="59"/>
        <end position="78"/>
    </location>
</feature>
<protein>
    <submittedName>
        <fullName evidence="2">Uncharacterized protein</fullName>
    </submittedName>
</protein>
<keyword evidence="1" id="KW-1133">Transmembrane helix</keyword>
<evidence type="ECO:0000256" key="1">
    <source>
        <dbReference type="SAM" id="Phobius"/>
    </source>
</evidence>
<dbReference type="RefSeq" id="WP_289215565.1">
    <property type="nucleotide sequence ID" value="NZ_JAPVRC010000003.1"/>
</dbReference>
<keyword evidence="3" id="KW-1185">Reference proteome</keyword>
<dbReference type="Proteomes" id="UP001596494">
    <property type="component" value="Unassembled WGS sequence"/>
</dbReference>
<sequence length="84" mass="9757">MDKVVKISAFIVFVLNLSLLILDLALNIIEMPMMVWLPSMLVFWFILGFRDYIEEGSKVWGGIIMAVSTGSFFIFLFLRLPYFQ</sequence>
<keyword evidence="1" id="KW-0812">Transmembrane</keyword>
<dbReference type="EMBL" id="JBHTBY010000001">
    <property type="protein sequence ID" value="MFC7319788.1"/>
    <property type="molecule type" value="Genomic_DNA"/>
</dbReference>
<accession>A0ABW2K0T9</accession>
<gene>
    <name evidence="2" type="ORF">ACFQMN_02665</name>
</gene>
<feature type="transmembrane region" description="Helical" evidence="1">
    <location>
        <begin position="6"/>
        <end position="26"/>
    </location>
</feature>
<evidence type="ECO:0000313" key="3">
    <source>
        <dbReference type="Proteomes" id="UP001596494"/>
    </source>
</evidence>
<comment type="caution">
    <text evidence="2">The sequence shown here is derived from an EMBL/GenBank/DDBJ whole genome shotgun (WGS) entry which is preliminary data.</text>
</comment>
<reference evidence="3" key="1">
    <citation type="journal article" date="2019" name="Int. J. Syst. Evol. Microbiol.">
        <title>The Global Catalogue of Microorganisms (GCM) 10K type strain sequencing project: providing services to taxonomists for standard genome sequencing and annotation.</title>
        <authorList>
            <consortium name="The Broad Institute Genomics Platform"/>
            <consortium name="The Broad Institute Genome Sequencing Center for Infectious Disease"/>
            <person name="Wu L."/>
            <person name="Ma J."/>
        </authorList>
    </citation>
    <scope>NUCLEOTIDE SEQUENCE [LARGE SCALE GENOMIC DNA]</scope>
    <source>
        <strain evidence="3">CCUG 73951</strain>
    </source>
</reference>
<evidence type="ECO:0000313" key="2">
    <source>
        <dbReference type="EMBL" id="MFC7319788.1"/>
    </source>
</evidence>
<keyword evidence="1" id="KW-0472">Membrane</keyword>
<organism evidence="2 3">
    <name type="scientific">Halobacillus campisalis</name>
    <dbReference type="NCBI Taxonomy" id="435909"/>
    <lineage>
        <taxon>Bacteria</taxon>
        <taxon>Bacillati</taxon>
        <taxon>Bacillota</taxon>
        <taxon>Bacilli</taxon>
        <taxon>Bacillales</taxon>
        <taxon>Bacillaceae</taxon>
        <taxon>Halobacillus</taxon>
    </lineage>
</organism>
<name>A0ABW2K0T9_9BACI</name>